<sequence>MMDILLFSLHLIVAFGLLNVWLIRAKKSTPYRGGTAHSMREEFAVYGLPPIFMYLIGTLKVLIAISLLLGLWFPSFTMPAALTLIFLMLGAFSMHLKVKDPFVKALPSLLMLAMAIGIVALTHFTQ</sequence>
<accession>A0ABW4Z9R0</accession>
<comment type="caution">
    <text evidence="6">The sequence shown here is derived from an EMBL/GenBank/DDBJ whole genome shotgun (WGS) entry which is preliminary data.</text>
</comment>
<feature type="transmembrane region" description="Helical" evidence="5">
    <location>
        <begin position="71"/>
        <end position="93"/>
    </location>
</feature>
<protein>
    <submittedName>
        <fullName evidence="6">DoxX family protein</fullName>
    </submittedName>
</protein>
<keyword evidence="2 5" id="KW-0812">Transmembrane</keyword>
<dbReference type="RefSeq" id="WP_377090968.1">
    <property type="nucleotide sequence ID" value="NZ_JBHSJL010000014.1"/>
</dbReference>
<keyword evidence="4 5" id="KW-0472">Membrane</keyword>
<dbReference type="Pfam" id="PF13564">
    <property type="entry name" value="DoxX_2"/>
    <property type="match status" value="1"/>
</dbReference>
<comment type="subcellular location">
    <subcellularLocation>
        <location evidence="1">Membrane</location>
        <topology evidence="1">Multi-pass membrane protein</topology>
    </subcellularLocation>
</comment>
<dbReference type="InterPro" id="IPR032808">
    <property type="entry name" value="DoxX"/>
</dbReference>
<gene>
    <name evidence="6" type="ORF">ACFSW8_06950</name>
</gene>
<reference evidence="7" key="1">
    <citation type="journal article" date="2019" name="Int. J. Syst. Evol. Microbiol.">
        <title>The Global Catalogue of Microorganisms (GCM) 10K type strain sequencing project: providing services to taxonomists for standard genome sequencing and annotation.</title>
        <authorList>
            <consortium name="The Broad Institute Genomics Platform"/>
            <consortium name="The Broad Institute Genome Sequencing Center for Infectious Disease"/>
            <person name="Wu L."/>
            <person name="Ma J."/>
        </authorList>
    </citation>
    <scope>NUCLEOTIDE SEQUENCE [LARGE SCALE GENOMIC DNA]</scope>
    <source>
        <strain evidence="7">CCUG 57942</strain>
    </source>
</reference>
<keyword evidence="7" id="KW-1185">Reference proteome</keyword>
<name>A0ABW4Z9R0_9BACT</name>
<evidence type="ECO:0000256" key="3">
    <source>
        <dbReference type="ARBA" id="ARBA00022989"/>
    </source>
</evidence>
<dbReference type="Proteomes" id="UP001597389">
    <property type="component" value="Unassembled WGS sequence"/>
</dbReference>
<feature type="transmembrane region" description="Helical" evidence="5">
    <location>
        <begin position="43"/>
        <end position="65"/>
    </location>
</feature>
<proteinExistence type="predicted"/>
<feature type="transmembrane region" description="Helical" evidence="5">
    <location>
        <begin position="6"/>
        <end position="23"/>
    </location>
</feature>
<dbReference type="EMBL" id="JBHUJB010000031">
    <property type="protein sequence ID" value="MFD2158630.1"/>
    <property type="molecule type" value="Genomic_DNA"/>
</dbReference>
<evidence type="ECO:0000256" key="1">
    <source>
        <dbReference type="ARBA" id="ARBA00004141"/>
    </source>
</evidence>
<organism evidence="6 7">
    <name type="scientific">Rubritalea tangerina</name>
    <dbReference type="NCBI Taxonomy" id="430798"/>
    <lineage>
        <taxon>Bacteria</taxon>
        <taxon>Pseudomonadati</taxon>
        <taxon>Verrucomicrobiota</taxon>
        <taxon>Verrucomicrobiia</taxon>
        <taxon>Verrucomicrobiales</taxon>
        <taxon>Rubritaleaceae</taxon>
        <taxon>Rubritalea</taxon>
    </lineage>
</organism>
<evidence type="ECO:0000256" key="5">
    <source>
        <dbReference type="SAM" id="Phobius"/>
    </source>
</evidence>
<feature type="transmembrane region" description="Helical" evidence="5">
    <location>
        <begin position="105"/>
        <end position="124"/>
    </location>
</feature>
<evidence type="ECO:0000313" key="6">
    <source>
        <dbReference type="EMBL" id="MFD2158630.1"/>
    </source>
</evidence>
<evidence type="ECO:0000256" key="2">
    <source>
        <dbReference type="ARBA" id="ARBA00022692"/>
    </source>
</evidence>
<keyword evidence="3 5" id="KW-1133">Transmembrane helix</keyword>
<evidence type="ECO:0000313" key="7">
    <source>
        <dbReference type="Proteomes" id="UP001597389"/>
    </source>
</evidence>
<evidence type="ECO:0000256" key="4">
    <source>
        <dbReference type="ARBA" id="ARBA00023136"/>
    </source>
</evidence>